<dbReference type="GO" id="GO:0006508">
    <property type="term" value="P:proteolysis"/>
    <property type="evidence" value="ECO:0007669"/>
    <property type="project" value="UniProtKB-KW"/>
</dbReference>
<dbReference type="Pfam" id="PF02128">
    <property type="entry name" value="Peptidase_M36"/>
    <property type="match status" value="1"/>
</dbReference>
<comment type="cofactor">
    <cofactor evidence="1">
        <name>Zn(2+)</name>
        <dbReference type="ChEBI" id="CHEBI:29105"/>
    </cofactor>
</comment>
<gene>
    <name evidence="2" type="ORF">EV421DRAFT_1719843</name>
</gene>
<keyword evidence="1" id="KW-0964">Secreted</keyword>
<dbReference type="EMBL" id="JAUEPT010000101">
    <property type="protein sequence ID" value="KAK0432060.1"/>
    <property type="molecule type" value="Genomic_DNA"/>
</dbReference>
<dbReference type="GO" id="GO:0005615">
    <property type="term" value="C:extracellular space"/>
    <property type="evidence" value="ECO:0007669"/>
    <property type="project" value="InterPro"/>
</dbReference>
<evidence type="ECO:0000256" key="1">
    <source>
        <dbReference type="RuleBase" id="RU364017"/>
    </source>
</evidence>
<name>A0AA39IY87_9AGAR</name>
<organism evidence="2 3">
    <name type="scientific">Armillaria borealis</name>
    <dbReference type="NCBI Taxonomy" id="47425"/>
    <lineage>
        <taxon>Eukaryota</taxon>
        <taxon>Fungi</taxon>
        <taxon>Dikarya</taxon>
        <taxon>Basidiomycota</taxon>
        <taxon>Agaricomycotina</taxon>
        <taxon>Agaricomycetes</taxon>
        <taxon>Agaricomycetidae</taxon>
        <taxon>Agaricales</taxon>
        <taxon>Marasmiineae</taxon>
        <taxon>Physalacriaceae</taxon>
        <taxon>Armillaria</taxon>
    </lineage>
</organism>
<keyword evidence="1" id="KW-0479">Metal-binding</keyword>
<feature type="non-terminal residue" evidence="2">
    <location>
        <position position="1"/>
    </location>
</feature>
<protein>
    <recommendedName>
        <fullName evidence="1">Extracellular metalloproteinase</fullName>
        <ecNumber evidence="1">3.4.24.-</ecNumber>
    </recommendedName>
    <alternativeName>
        <fullName evidence="1">Fungalysin</fullName>
    </alternativeName>
</protein>
<keyword evidence="1" id="KW-0862">Zinc</keyword>
<keyword evidence="1" id="KW-0482">Metalloprotease</keyword>
<dbReference type="InterPro" id="IPR001842">
    <property type="entry name" value="Peptidase_M36"/>
</dbReference>
<dbReference type="GO" id="GO:0008270">
    <property type="term" value="F:zinc ion binding"/>
    <property type="evidence" value="ECO:0007669"/>
    <property type="project" value="InterPro"/>
</dbReference>
<evidence type="ECO:0000313" key="3">
    <source>
        <dbReference type="Proteomes" id="UP001175226"/>
    </source>
</evidence>
<accession>A0AA39IY87</accession>
<comment type="similarity">
    <text evidence="1">Belongs to the peptidase M36 family.</text>
</comment>
<proteinExistence type="inferred from homology"/>
<comment type="caution">
    <text evidence="2">The sequence shown here is derived from an EMBL/GenBank/DDBJ whole genome shotgun (WGS) entry which is preliminary data.</text>
</comment>
<evidence type="ECO:0000313" key="2">
    <source>
        <dbReference type="EMBL" id="KAK0432060.1"/>
    </source>
</evidence>
<sequence length="97" mass="11181">YCSIAALIEVYNIGQVWVNILHNVYATLVSELRWSDTAKTDRTGMARNIIHLHLCMLVLQPYIPPYNLCVRPRICLFPPSQYIARPRYCLNLTCADV</sequence>
<dbReference type="EC" id="3.4.24.-" evidence="1"/>
<dbReference type="AlphaFoldDB" id="A0AA39IY87"/>
<reference evidence="2" key="1">
    <citation type="submission" date="2023-06" db="EMBL/GenBank/DDBJ databases">
        <authorList>
            <consortium name="Lawrence Berkeley National Laboratory"/>
            <person name="Ahrendt S."/>
            <person name="Sahu N."/>
            <person name="Indic B."/>
            <person name="Wong-Bajracharya J."/>
            <person name="Merenyi Z."/>
            <person name="Ke H.-M."/>
            <person name="Monk M."/>
            <person name="Kocsube S."/>
            <person name="Drula E."/>
            <person name="Lipzen A."/>
            <person name="Balint B."/>
            <person name="Henrissat B."/>
            <person name="Andreopoulos B."/>
            <person name="Martin F.M."/>
            <person name="Harder C.B."/>
            <person name="Rigling D."/>
            <person name="Ford K.L."/>
            <person name="Foster G.D."/>
            <person name="Pangilinan J."/>
            <person name="Papanicolaou A."/>
            <person name="Barry K."/>
            <person name="LaButti K."/>
            <person name="Viragh M."/>
            <person name="Koriabine M."/>
            <person name="Yan M."/>
            <person name="Riley R."/>
            <person name="Champramary S."/>
            <person name="Plett K.L."/>
            <person name="Tsai I.J."/>
            <person name="Slot J."/>
            <person name="Sipos G."/>
            <person name="Plett J."/>
            <person name="Nagy L.G."/>
            <person name="Grigoriev I.V."/>
        </authorList>
    </citation>
    <scope>NUCLEOTIDE SEQUENCE</scope>
    <source>
        <strain evidence="2">FPL87.14</strain>
    </source>
</reference>
<keyword evidence="1" id="KW-0378">Hydrolase</keyword>
<dbReference type="Proteomes" id="UP001175226">
    <property type="component" value="Unassembled WGS sequence"/>
</dbReference>
<comment type="subcellular location">
    <subcellularLocation>
        <location evidence="1">Secreted</location>
    </subcellularLocation>
</comment>
<keyword evidence="3" id="KW-1185">Reference proteome</keyword>
<keyword evidence="1" id="KW-0645">Protease</keyword>
<dbReference type="InterPro" id="IPR027268">
    <property type="entry name" value="Peptidase_M4/M1_CTD_sf"/>
</dbReference>
<dbReference type="GO" id="GO:0004222">
    <property type="term" value="F:metalloendopeptidase activity"/>
    <property type="evidence" value="ECO:0007669"/>
    <property type="project" value="InterPro"/>
</dbReference>
<keyword evidence="1" id="KW-0865">Zymogen</keyword>
<dbReference type="Gene3D" id="1.10.390.10">
    <property type="entry name" value="Neutral Protease Domain 2"/>
    <property type="match status" value="1"/>
</dbReference>